<evidence type="ECO:0000256" key="13">
    <source>
        <dbReference type="ARBA" id="ARBA00023136"/>
    </source>
</evidence>
<keyword evidence="11" id="KW-0520">NAD</keyword>
<dbReference type="AlphaFoldDB" id="L7N9L8"/>
<comment type="catalytic activity">
    <reaction evidence="15">
        <text>a ubiquinone + NADH + 5 H(+)(in) = a ubiquinol + NAD(+) + 4 H(+)(out)</text>
        <dbReference type="Rhea" id="RHEA:29091"/>
        <dbReference type="Rhea" id="RHEA-COMP:9565"/>
        <dbReference type="Rhea" id="RHEA-COMP:9566"/>
        <dbReference type="ChEBI" id="CHEBI:15378"/>
        <dbReference type="ChEBI" id="CHEBI:16389"/>
        <dbReference type="ChEBI" id="CHEBI:17976"/>
        <dbReference type="ChEBI" id="CHEBI:57540"/>
        <dbReference type="ChEBI" id="CHEBI:57945"/>
        <dbReference type="EC" id="7.1.1.2"/>
    </reaction>
</comment>
<evidence type="ECO:0000256" key="16">
    <source>
        <dbReference type="SAM" id="Phobius"/>
    </source>
</evidence>
<evidence type="ECO:0000256" key="11">
    <source>
        <dbReference type="ARBA" id="ARBA00023027"/>
    </source>
</evidence>
<organism evidence="17">
    <name type="scientific">Sirthenea flavipes</name>
    <dbReference type="NCBI Taxonomy" id="941641"/>
    <lineage>
        <taxon>Eukaryota</taxon>
        <taxon>Metazoa</taxon>
        <taxon>Ecdysozoa</taxon>
        <taxon>Arthropoda</taxon>
        <taxon>Hexapoda</taxon>
        <taxon>Insecta</taxon>
        <taxon>Pterygota</taxon>
        <taxon>Neoptera</taxon>
        <taxon>Paraneoptera</taxon>
        <taxon>Hemiptera</taxon>
        <taxon>Heteroptera</taxon>
        <taxon>Panheteroptera</taxon>
        <taxon>Cimicomorpha</taxon>
        <taxon>Reduviidae</taxon>
        <taxon>Peiratinae</taxon>
        <taxon>Sirthenea</taxon>
    </lineage>
</organism>
<evidence type="ECO:0000256" key="2">
    <source>
        <dbReference type="ARBA" id="ARBA00005698"/>
    </source>
</evidence>
<geneLocation type="mitochondrion" evidence="17"/>
<dbReference type="PANTHER" id="PTHR11435:SF1">
    <property type="entry name" value="NADH-UBIQUINONE OXIDOREDUCTASE CHAIN 6"/>
    <property type="match status" value="1"/>
</dbReference>
<name>L7N9L8_9HEMI</name>
<keyword evidence="8" id="KW-1278">Translocase</keyword>
<dbReference type="PANTHER" id="PTHR11435">
    <property type="entry name" value="NADH UBIQUINONE OXIDOREDUCTASE SUBUNIT ND6"/>
    <property type="match status" value="1"/>
</dbReference>
<accession>L7N9L8</accession>
<evidence type="ECO:0000256" key="14">
    <source>
        <dbReference type="ARBA" id="ARBA00031019"/>
    </source>
</evidence>
<feature type="transmembrane region" description="Helical" evidence="16">
    <location>
        <begin position="21"/>
        <end position="40"/>
    </location>
</feature>
<evidence type="ECO:0000256" key="12">
    <source>
        <dbReference type="ARBA" id="ARBA00023128"/>
    </source>
</evidence>
<keyword evidence="6" id="KW-0679">Respiratory chain</keyword>
<evidence type="ECO:0000256" key="10">
    <source>
        <dbReference type="ARBA" id="ARBA00022989"/>
    </source>
</evidence>
<keyword evidence="5" id="KW-0813">Transport</keyword>
<dbReference type="GeneID" id="14469192"/>
<feature type="transmembrane region" description="Helical" evidence="16">
    <location>
        <begin position="46"/>
        <end position="69"/>
    </location>
</feature>
<proteinExistence type="inferred from homology"/>
<keyword evidence="7 16" id="KW-0812">Transmembrane</keyword>
<feature type="transmembrane region" description="Helical" evidence="16">
    <location>
        <begin position="133"/>
        <end position="154"/>
    </location>
</feature>
<evidence type="ECO:0000256" key="3">
    <source>
        <dbReference type="ARBA" id="ARBA00012944"/>
    </source>
</evidence>
<dbReference type="GO" id="GO:0008137">
    <property type="term" value="F:NADH dehydrogenase (ubiquinone) activity"/>
    <property type="evidence" value="ECO:0007669"/>
    <property type="project" value="UniProtKB-EC"/>
</dbReference>
<evidence type="ECO:0000256" key="9">
    <source>
        <dbReference type="ARBA" id="ARBA00022982"/>
    </source>
</evidence>
<feature type="transmembrane region" description="Helical" evidence="16">
    <location>
        <begin position="81"/>
        <end position="99"/>
    </location>
</feature>
<evidence type="ECO:0000256" key="4">
    <source>
        <dbReference type="ARBA" id="ARBA00021095"/>
    </source>
</evidence>
<dbReference type="EC" id="7.1.1.2" evidence="3"/>
<dbReference type="RefSeq" id="YP_007374661.1">
    <property type="nucleotide sequence ID" value="NC_020143.1"/>
</dbReference>
<protein>
    <recommendedName>
        <fullName evidence="4">NADH-ubiquinone oxidoreductase chain 6</fullName>
        <ecNumber evidence="3">7.1.1.2</ecNumber>
    </recommendedName>
    <alternativeName>
        <fullName evidence="14">NADH dehydrogenase subunit 6</fullName>
    </alternativeName>
</protein>
<dbReference type="EMBL" id="HQ645959">
    <property type="protein sequence ID" value="ADU58107.1"/>
    <property type="molecule type" value="Genomic_DNA"/>
</dbReference>
<dbReference type="GO" id="GO:0031966">
    <property type="term" value="C:mitochondrial membrane"/>
    <property type="evidence" value="ECO:0007669"/>
    <property type="project" value="UniProtKB-SubCell"/>
</dbReference>
<evidence type="ECO:0000256" key="1">
    <source>
        <dbReference type="ARBA" id="ARBA00004225"/>
    </source>
</evidence>
<dbReference type="CTD" id="4541"/>
<comment type="subcellular location">
    <subcellularLocation>
        <location evidence="1">Mitochondrion membrane</location>
        <topology evidence="1">Multi-pass membrane protein</topology>
    </subcellularLocation>
</comment>
<keyword evidence="9" id="KW-0249">Electron transport</keyword>
<evidence type="ECO:0000256" key="8">
    <source>
        <dbReference type="ARBA" id="ARBA00022967"/>
    </source>
</evidence>
<evidence type="ECO:0000256" key="5">
    <source>
        <dbReference type="ARBA" id="ARBA00022448"/>
    </source>
</evidence>
<evidence type="ECO:0000256" key="6">
    <source>
        <dbReference type="ARBA" id="ARBA00022660"/>
    </source>
</evidence>
<keyword evidence="13 16" id="KW-0472">Membrane</keyword>
<gene>
    <name evidence="17" type="primary">ND6</name>
</gene>
<sequence length="165" mass="18884">MMMMMMSFIASSIFPLMKHPLSMGLTLIVQTIIISIISGMMVNMFWFSYILVMTIISGMLILFIYMASVASNEKFQSSMKIMYYAILVLSLSTILSFLVDNMEMKKMWSPKKESIMDTDYPLTLVSMFNLESMFVTILMVSYLLLCMVIVSNVVNVHEGPLRTKN</sequence>
<dbReference type="InterPro" id="IPR050269">
    <property type="entry name" value="ComplexI_Subunit6"/>
</dbReference>
<evidence type="ECO:0000313" key="17">
    <source>
        <dbReference type="EMBL" id="ADU58107.1"/>
    </source>
</evidence>
<evidence type="ECO:0000256" key="7">
    <source>
        <dbReference type="ARBA" id="ARBA00022692"/>
    </source>
</evidence>
<keyword evidence="12 17" id="KW-0496">Mitochondrion</keyword>
<comment type="similarity">
    <text evidence="2">Belongs to the complex I subunit 6 family.</text>
</comment>
<reference evidence="17" key="1">
    <citation type="journal article" date="2013" name="Zootaxa">
        <title>Complete nucleotide sequence and organization of the mitochondrial genome of Sirthenea flavipes (Hemiptera: Reduviidae: Peiratinae) and comparison with other assassin bugs.</title>
        <authorList>
            <person name="Gao J.Y."/>
            <person name="Li H."/>
            <person name="Truong X.L."/>
            <person name="Dai X."/>
            <person name="Chang J."/>
            <person name="Cai W.Z."/>
        </authorList>
    </citation>
    <scope>NUCLEOTIDE SEQUENCE</scope>
</reference>
<keyword evidence="10 16" id="KW-1133">Transmembrane helix</keyword>
<evidence type="ECO:0000256" key="15">
    <source>
        <dbReference type="ARBA" id="ARBA00049551"/>
    </source>
</evidence>